<dbReference type="GO" id="GO:0003677">
    <property type="term" value="F:DNA binding"/>
    <property type="evidence" value="ECO:0007669"/>
    <property type="project" value="UniProtKB-KW"/>
</dbReference>
<evidence type="ECO:0000256" key="1">
    <source>
        <dbReference type="ARBA" id="ARBA00023015"/>
    </source>
</evidence>
<gene>
    <name evidence="5" type="ORF">NHG85_17520</name>
</gene>
<protein>
    <submittedName>
        <fullName evidence="5">Autoinducer binding domain-containing protein</fullName>
    </submittedName>
</protein>
<feature type="domain" description="Transcription factor LuxR-like autoinducer-binding" evidence="4">
    <location>
        <begin position="2"/>
        <end position="103"/>
    </location>
</feature>
<dbReference type="InterPro" id="IPR036693">
    <property type="entry name" value="TF_LuxR_autoind-bd_dom_sf"/>
</dbReference>
<evidence type="ECO:0000313" key="5">
    <source>
        <dbReference type="EMBL" id="MCP1170307.1"/>
    </source>
</evidence>
<evidence type="ECO:0000256" key="2">
    <source>
        <dbReference type="ARBA" id="ARBA00023125"/>
    </source>
</evidence>
<organism evidence="5 6">
    <name type="scientific">Limimaricola litoreus</name>
    <dbReference type="NCBI Taxonomy" id="2955316"/>
    <lineage>
        <taxon>Bacteria</taxon>
        <taxon>Pseudomonadati</taxon>
        <taxon>Pseudomonadota</taxon>
        <taxon>Alphaproteobacteria</taxon>
        <taxon>Rhodobacterales</taxon>
        <taxon>Paracoccaceae</taxon>
        <taxon>Limimaricola</taxon>
    </lineage>
</organism>
<accession>A0A9X2JPR7</accession>
<dbReference type="InterPro" id="IPR005143">
    <property type="entry name" value="TF_LuxR_autoind-bd_dom"/>
</dbReference>
<keyword evidence="2" id="KW-0238">DNA-binding</keyword>
<keyword evidence="1" id="KW-0805">Transcription regulation</keyword>
<dbReference type="Gene3D" id="3.30.450.80">
    <property type="entry name" value="Transcription factor LuxR-like, autoinducer-binding domain"/>
    <property type="match status" value="1"/>
</dbReference>
<dbReference type="Proteomes" id="UP001139477">
    <property type="component" value="Unassembled WGS sequence"/>
</dbReference>
<dbReference type="SUPFAM" id="SSF75516">
    <property type="entry name" value="Pheromone-binding domain of LuxR-like quorum-sensing transcription factors"/>
    <property type="match status" value="1"/>
</dbReference>
<sequence>MFNCYPTGWVTSYAKQGLLMSDPTVRWAMSNEGALLWGDVDPGDDPRGVMPQAAEYGLRYGVTLSMVSGARSFGGLAHPDRPFDEAEIGAMRTELARLHALTHDSVELDPATRARLAELSIVVTP</sequence>
<name>A0A9X2JPR7_9RHOB</name>
<keyword evidence="3" id="KW-0804">Transcription</keyword>
<reference evidence="5" key="1">
    <citation type="submission" date="2022-06" db="EMBL/GenBank/DDBJ databases">
        <title>Limimaricola sediminis sp. nov., isolated from an intertidal sediment.</title>
        <authorList>
            <person name="Shao X."/>
        </authorList>
    </citation>
    <scope>NUCLEOTIDE SEQUENCE</scope>
    <source>
        <strain evidence="5">ASW11-118</strain>
    </source>
</reference>
<dbReference type="Pfam" id="PF03472">
    <property type="entry name" value="Autoind_bind"/>
    <property type="match status" value="1"/>
</dbReference>
<evidence type="ECO:0000256" key="3">
    <source>
        <dbReference type="ARBA" id="ARBA00023163"/>
    </source>
</evidence>
<keyword evidence="6" id="KW-1185">Reference proteome</keyword>
<comment type="caution">
    <text evidence="5">The sequence shown here is derived from an EMBL/GenBank/DDBJ whole genome shotgun (WGS) entry which is preliminary data.</text>
</comment>
<proteinExistence type="predicted"/>
<dbReference type="RefSeq" id="WP_253334857.1">
    <property type="nucleotide sequence ID" value="NZ_JAMYXC010000282.1"/>
</dbReference>
<evidence type="ECO:0000259" key="4">
    <source>
        <dbReference type="Pfam" id="PF03472"/>
    </source>
</evidence>
<dbReference type="EMBL" id="JAMYXC010000282">
    <property type="protein sequence ID" value="MCP1170307.1"/>
    <property type="molecule type" value="Genomic_DNA"/>
</dbReference>
<dbReference type="AlphaFoldDB" id="A0A9X2JPR7"/>
<evidence type="ECO:0000313" key="6">
    <source>
        <dbReference type="Proteomes" id="UP001139477"/>
    </source>
</evidence>